<proteinExistence type="predicted"/>
<dbReference type="Proteomes" id="UP000199555">
    <property type="component" value="Unassembled WGS sequence"/>
</dbReference>
<dbReference type="GO" id="GO:0004792">
    <property type="term" value="F:thiosulfate-cyanide sulfurtransferase activity"/>
    <property type="evidence" value="ECO:0007669"/>
    <property type="project" value="TreeGrafter"/>
</dbReference>
<reference evidence="3" key="1">
    <citation type="submission" date="2016-10" db="EMBL/GenBank/DDBJ databases">
        <authorList>
            <person name="Varghese N."/>
            <person name="Submissions S."/>
        </authorList>
    </citation>
    <scope>NUCLEOTIDE SEQUENCE [LARGE SCALE GENOMIC DNA]</scope>
    <source>
        <strain evidence="3">CGMCC 1.7655</strain>
    </source>
</reference>
<dbReference type="InterPro" id="IPR001763">
    <property type="entry name" value="Rhodanese-like_dom"/>
</dbReference>
<dbReference type="InterPro" id="IPR036873">
    <property type="entry name" value="Rhodanese-like_dom_sf"/>
</dbReference>
<evidence type="ECO:0000313" key="2">
    <source>
        <dbReference type="EMBL" id="SDL80185.1"/>
    </source>
</evidence>
<protein>
    <submittedName>
        <fullName evidence="2">Rhodanese-related sulfurtransferase</fullName>
    </submittedName>
</protein>
<organism evidence="2 3">
    <name type="scientific">Paracoccus chinensis</name>
    <dbReference type="NCBI Taxonomy" id="525640"/>
    <lineage>
        <taxon>Bacteria</taxon>
        <taxon>Pseudomonadati</taxon>
        <taxon>Pseudomonadota</taxon>
        <taxon>Alphaproteobacteria</taxon>
        <taxon>Rhodobacterales</taxon>
        <taxon>Paracoccaceae</taxon>
        <taxon>Paracoccus</taxon>
    </lineage>
</organism>
<dbReference type="SUPFAM" id="SSF52821">
    <property type="entry name" value="Rhodanese/Cell cycle control phosphatase"/>
    <property type="match status" value="1"/>
</dbReference>
<dbReference type="PANTHER" id="PTHR44086">
    <property type="entry name" value="THIOSULFATE SULFURTRANSFERASE RDL2, MITOCHONDRIAL-RELATED"/>
    <property type="match status" value="1"/>
</dbReference>
<dbReference type="EMBL" id="FNGE01000025">
    <property type="protein sequence ID" value="SDL80185.1"/>
    <property type="molecule type" value="Genomic_DNA"/>
</dbReference>
<dbReference type="STRING" id="525640.SAMN04487971_12513"/>
<dbReference type="CDD" id="cd01447">
    <property type="entry name" value="Polysulfide_ST"/>
    <property type="match status" value="1"/>
</dbReference>
<keyword evidence="3" id="KW-1185">Reference proteome</keyword>
<evidence type="ECO:0000313" key="3">
    <source>
        <dbReference type="Proteomes" id="UP000199555"/>
    </source>
</evidence>
<feature type="domain" description="Rhodanese" evidence="1">
    <location>
        <begin position="29"/>
        <end position="125"/>
    </location>
</feature>
<name>A0A1G9N2U4_9RHOB</name>
<sequence length="126" mass="13417">MAKTVQQMLEAANAAVPKVDAAEARRLVEEENALLVDLRDSAEIEKTGKLKGAATVSRGMLEFRADRESKYHDPAFDPSRPVVVYCASGGRAALAGQTLSEMGFPKVYNLGGFQPAADAGMETEGT</sequence>
<evidence type="ECO:0000259" key="1">
    <source>
        <dbReference type="PROSITE" id="PS50206"/>
    </source>
</evidence>
<dbReference type="SMART" id="SM00450">
    <property type="entry name" value="RHOD"/>
    <property type="match status" value="1"/>
</dbReference>
<gene>
    <name evidence="2" type="ORF">SAMN04487971_12513</name>
</gene>
<dbReference type="PROSITE" id="PS50206">
    <property type="entry name" value="RHODANESE_3"/>
    <property type="match status" value="1"/>
</dbReference>
<dbReference type="RefSeq" id="WP_090757304.1">
    <property type="nucleotide sequence ID" value="NZ_FNGE01000025.1"/>
</dbReference>
<accession>A0A1G9N2U4</accession>
<dbReference type="Gene3D" id="3.40.250.10">
    <property type="entry name" value="Rhodanese-like domain"/>
    <property type="match status" value="1"/>
</dbReference>
<dbReference type="AlphaFoldDB" id="A0A1G9N2U4"/>
<dbReference type="Pfam" id="PF00581">
    <property type="entry name" value="Rhodanese"/>
    <property type="match status" value="1"/>
</dbReference>
<dbReference type="OrthoDB" id="9807812at2"/>
<dbReference type="PANTHER" id="PTHR44086:SF13">
    <property type="entry name" value="THIOSULFATE SULFURTRANSFERASE PSPE"/>
    <property type="match status" value="1"/>
</dbReference>
<keyword evidence="2" id="KW-0808">Transferase</keyword>